<name>A0A6G2D7Y8_STREE</name>
<dbReference type="GO" id="GO:0016887">
    <property type="term" value="F:ATP hydrolysis activity"/>
    <property type="evidence" value="ECO:0007669"/>
    <property type="project" value="InterPro"/>
</dbReference>
<dbReference type="GO" id="GO:0006302">
    <property type="term" value="P:double-strand break repair"/>
    <property type="evidence" value="ECO:0007669"/>
    <property type="project" value="InterPro"/>
</dbReference>
<dbReference type="Pfam" id="PF13476">
    <property type="entry name" value="AAA_23"/>
    <property type="match status" value="1"/>
</dbReference>
<evidence type="ECO:0000259" key="4">
    <source>
        <dbReference type="Pfam" id="PF13476"/>
    </source>
</evidence>
<comment type="similarity">
    <text evidence="1">Belongs to the SMC family. SbcC subfamily.</text>
</comment>
<accession>A0A6G2D7Y8</accession>
<sequence>MHAIGPYPGSEVIDFGTLADDGLFLIHGPTGACKTFLLDAITFALFGEVPGDRSVATIRSQFATPTAEPKVEL</sequence>
<dbReference type="PANTHER" id="PTHR32114">
    <property type="entry name" value="ABC TRANSPORTER ABCH.3"/>
    <property type="match status" value="1"/>
</dbReference>
<evidence type="ECO:0000256" key="2">
    <source>
        <dbReference type="ARBA" id="ARBA00011322"/>
    </source>
</evidence>
<reference evidence="5 6" key="1">
    <citation type="submission" date="2019-11" db="EMBL/GenBank/DDBJ databases">
        <title>Growth characteristics of pneumococcus vary with the chemical composition of the capsule and with environmental conditions.</title>
        <authorList>
            <person name="Tothpal A."/>
            <person name="Desobry K."/>
            <person name="Joshi S."/>
            <person name="Wyllie A.L."/>
            <person name="Weinberger D.M."/>
        </authorList>
    </citation>
    <scope>NUCLEOTIDE SEQUENCE [LARGE SCALE GENOMIC DNA]</scope>
    <source>
        <strain evidence="6">pnumococcus22F</strain>
    </source>
</reference>
<dbReference type="EMBL" id="WNHJ01001269">
    <property type="protein sequence ID" value="MTV64709.1"/>
    <property type="molecule type" value="Genomic_DNA"/>
</dbReference>
<proteinExistence type="inferred from homology"/>
<evidence type="ECO:0000256" key="3">
    <source>
        <dbReference type="ARBA" id="ARBA00013368"/>
    </source>
</evidence>
<organism evidence="5 6">
    <name type="scientific">Streptococcus pneumoniae</name>
    <dbReference type="NCBI Taxonomy" id="1313"/>
    <lineage>
        <taxon>Bacteria</taxon>
        <taxon>Bacillati</taxon>
        <taxon>Bacillota</taxon>
        <taxon>Bacilli</taxon>
        <taxon>Lactobacillales</taxon>
        <taxon>Streptococcaceae</taxon>
        <taxon>Streptococcus</taxon>
    </lineage>
</organism>
<gene>
    <name evidence="5" type="ORF">GM539_15385</name>
</gene>
<comment type="subunit">
    <text evidence="2">Heterodimer of SbcC and SbcD.</text>
</comment>
<feature type="non-terminal residue" evidence="5">
    <location>
        <position position="73"/>
    </location>
</feature>
<dbReference type="Gene3D" id="3.40.50.300">
    <property type="entry name" value="P-loop containing nucleotide triphosphate hydrolases"/>
    <property type="match status" value="1"/>
</dbReference>
<protein>
    <recommendedName>
        <fullName evidence="3">Nuclease SbcCD subunit C</fullName>
    </recommendedName>
</protein>
<dbReference type="PANTHER" id="PTHR32114:SF2">
    <property type="entry name" value="ABC TRANSPORTER ABCH.3"/>
    <property type="match status" value="1"/>
</dbReference>
<dbReference type="AlphaFoldDB" id="A0A6G2D7Y8"/>
<evidence type="ECO:0000256" key="1">
    <source>
        <dbReference type="ARBA" id="ARBA00006930"/>
    </source>
</evidence>
<evidence type="ECO:0000313" key="5">
    <source>
        <dbReference type="EMBL" id="MTV64709.1"/>
    </source>
</evidence>
<evidence type="ECO:0000313" key="6">
    <source>
        <dbReference type="Proteomes" id="UP000474228"/>
    </source>
</evidence>
<comment type="caution">
    <text evidence="5">The sequence shown here is derived from an EMBL/GenBank/DDBJ whole genome shotgun (WGS) entry which is preliminary data.</text>
</comment>
<dbReference type="SUPFAM" id="SSF52540">
    <property type="entry name" value="P-loop containing nucleoside triphosphate hydrolases"/>
    <property type="match status" value="1"/>
</dbReference>
<dbReference type="InterPro" id="IPR038729">
    <property type="entry name" value="Rad50/SbcC_AAA"/>
</dbReference>
<dbReference type="Proteomes" id="UP000474228">
    <property type="component" value="Unassembled WGS sequence"/>
</dbReference>
<feature type="domain" description="Rad50/SbcC-type AAA" evidence="4">
    <location>
        <begin position="2"/>
        <end position="58"/>
    </location>
</feature>
<dbReference type="InterPro" id="IPR027417">
    <property type="entry name" value="P-loop_NTPase"/>
</dbReference>